<organism evidence="1 2">
    <name type="scientific">Jiangella aurantiaca</name>
    <dbReference type="NCBI Taxonomy" id="2530373"/>
    <lineage>
        <taxon>Bacteria</taxon>
        <taxon>Bacillati</taxon>
        <taxon>Actinomycetota</taxon>
        <taxon>Actinomycetes</taxon>
        <taxon>Jiangellales</taxon>
        <taxon>Jiangellaceae</taxon>
        <taxon>Jiangella</taxon>
    </lineage>
</organism>
<proteinExistence type="predicted"/>
<comment type="caution">
    <text evidence="1">The sequence shown here is derived from an EMBL/GenBank/DDBJ whole genome shotgun (WGS) entry which is preliminary data.</text>
</comment>
<accession>A0A4R5AI29</accession>
<dbReference type="Proteomes" id="UP000295217">
    <property type="component" value="Unassembled WGS sequence"/>
</dbReference>
<evidence type="ECO:0000313" key="2">
    <source>
        <dbReference type="Proteomes" id="UP000295217"/>
    </source>
</evidence>
<reference evidence="1 2" key="1">
    <citation type="submission" date="2019-02" db="EMBL/GenBank/DDBJ databases">
        <title>Draft genome sequences of novel Actinobacteria.</title>
        <authorList>
            <person name="Sahin N."/>
            <person name="Ay H."/>
            <person name="Saygin H."/>
        </authorList>
    </citation>
    <scope>NUCLEOTIDE SEQUENCE [LARGE SCALE GENOMIC DNA]</scope>
    <source>
        <strain evidence="1 2">8K307</strain>
    </source>
</reference>
<evidence type="ECO:0000313" key="1">
    <source>
        <dbReference type="EMBL" id="TDD72313.1"/>
    </source>
</evidence>
<sequence>MRLYPRSGCIRTGTVLHRCPELGRDCGAEPPSQPAPGVAVPLYQSGRPSRQGIEAMDRLVLAHLNQLSSPRRVDGRVLTQMGQGQQSVLAAIENADDGVTDHEDLAGTGAVG</sequence>
<name>A0A4R5AI29_9ACTN</name>
<gene>
    <name evidence="1" type="ORF">E1262_03105</name>
</gene>
<keyword evidence="2" id="KW-1185">Reference proteome</keyword>
<protein>
    <submittedName>
        <fullName evidence="1">Uncharacterized protein</fullName>
    </submittedName>
</protein>
<dbReference type="EMBL" id="SMLB01000003">
    <property type="protein sequence ID" value="TDD72313.1"/>
    <property type="molecule type" value="Genomic_DNA"/>
</dbReference>
<dbReference type="AlphaFoldDB" id="A0A4R5AI29"/>